<dbReference type="OrthoDB" id="10467752at2759"/>
<dbReference type="InParanoid" id="A0A2P5F141"/>
<evidence type="ECO:0000313" key="1">
    <source>
        <dbReference type="EMBL" id="PON91495.1"/>
    </source>
</evidence>
<dbReference type="EMBL" id="JXTC01000074">
    <property type="protein sequence ID" value="PON91495.1"/>
    <property type="molecule type" value="Genomic_DNA"/>
</dbReference>
<reference evidence="2" key="1">
    <citation type="submission" date="2016-06" db="EMBL/GenBank/DDBJ databases">
        <title>Parallel loss of symbiosis genes in relatives of nitrogen-fixing non-legume Parasponia.</title>
        <authorList>
            <person name="Van Velzen R."/>
            <person name="Holmer R."/>
            <person name="Bu F."/>
            <person name="Rutten L."/>
            <person name="Van Zeijl A."/>
            <person name="Liu W."/>
            <person name="Santuari L."/>
            <person name="Cao Q."/>
            <person name="Sharma T."/>
            <person name="Shen D."/>
            <person name="Roswanjaya Y."/>
            <person name="Wardhani T."/>
            <person name="Kalhor M.S."/>
            <person name="Jansen J."/>
            <person name="Van den Hoogen J."/>
            <person name="Gungor B."/>
            <person name="Hartog M."/>
            <person name="Hontelez J."/>
            <person name="Verver J."/>
            <person name="Yang W.-C."/>
            <person name="Schijlen E."/>
            <person name="Repin R."/>
            <person name="Schilthuizen M."/>
            <person name="Schranz E."/>
            <person name="Heidstra R."/>
            <person name="Miyata K."/>
            <person name="Fedorova E."/>
            <person name="Kohlen W."/>
            <person name="Bisseling T."/>
            <person name="Smit S."/>
            <person name="Geurts R."/>
        </authorList>
    </citation>
    <scope>NUCLEOTIDE SEQUENCE [LARGE SCALE GENOMIC DNA]</scope>
    <source>
        <strain evidence="2">cv. RG33-2</strain>
    </source>
</reference>
<keyword evidence="2" id="KW-1185">Reference proteome</keyword>
<protein>
    <submittedName>
        <fullName evidence="1">Uncharacterized protein</fullName>
    </submittedName>
</protein>
<organism evidence="1 2">
    <name type="scientific">Trema orientale</name>
    <name type="common">Charcoal tree</name>
    <name type="synonym">Celtis orientalis</name>
    <dbReference type="NCBI Taxonomy" id="63057"/>
    <lineage>
        <taxon>Eukaryota</taxon>
        <taxon>Viridiplantae</taxon>
        <taxon>Streptophyta</taxon>
        <taxon>Embryophyta</taxon>
        <taxon>Tracheophyta</taxon>
        <taxon>Spermatophyta</taxon>
        <taxon>Magnoliopsida</taxon>
        <taxon>eudicotyledons</taxon>
        <taxon>Gunneridae</taxon>
        <taxon>Pentapetalae</taxon>
        <taxon>rosids</taxon>
        <taxon>fabids</taxon>
        <taxon>Rosales</taxon>
        <taxon>Cannabaceae</taxon>
        <taxon>Trema</taxon>
    </lineage>
</organism>
<dbReference type="AlphaFoldDB" id="A0A2P5F141"/>
<accession>A0A2P5F141</accession>
<sequence length="103" mass="11736">MLLVLSFEIELGVKPALWPRSRVAVVPVLYREKESDPKRLSVCVWALPTSCASWKTLLARIELVHYNLSLLVLNINFLIGALDHKINIIFVMYAPHRVILGSR</sequence>
<evidence type="ECO:0000313" key="2">
    <source>
        <dbReference type="Proteomes" id="UP000237000"/>
    </source>
</evidence>
<dbReference type="Proteomes" id="UP000237000">
    <property type="component" value="Unassembled WGS sequence"/>
</dbReference>
<proteinExistence type="predicted"/>
<name>A0A2P5F141_TREOI</name>
<gene>
    <name evidence="1" type="ORF">TorRG33x02_127780</name>
</gene>
<comment type="caution">
    <text evidence="1">The sequence shown here is derived from an EMBL/GenBank/DDBJ whole genome shotgun (WGS) entry which is preliminary data.</text>
</comment>